<dbReference type="EMBL" id="RCBY01000716">
    <property type="protein sequence ID" value="RQH10588.1"/>
    <property type="molecule type" value="Genomic_DNA"/>
</dbReference>
<proteinExistence type="predicted"/>
<sequence>MKKVLIIDTSILCVYLGVPGKETCGSEGNKWDKVKVYEILEKEEKAKTIFVLPLATIIETGNHIAQANSKRYEIAKELGNLMKLTADNQTPWAAFIEQSKLWDAENLKDLADEFPKIITKILGEYSRLPYAHGNLERKFIVGEDHKNYLLLTVGYLKGKRVHGCVVHLEIINEKIWIHEDGLEDGIALDLVMAGIPKNKIVLGFHPPEVRHLTEFAVN</sequence>
<accession>A0A3N6N7K1</accession>
<keyword evidence="2" id="KW-1185">Reference proteome</keyword>
<dbReference type="Proteomes" id="UP000269154">
    <property type="component" value="Unassembled WGS sequence"/>
</dbReference>
<dbReference type="Pfam" id="PF08869">
    <property type="entry name" value="XisI"/>
    <property type="match status" value="1"/>
</dbReference>
<evidence type="ECO:0000313" key="2">
    <source>
        <dbReference type="Proteomes" id="UP000269154"/>
    </source>
</evidence>
<comment type="caution">
    <text evidence="1">The sequence shown here is derived from an EMBL/GenBank/DDBJ whole genome shotgun (WGS) entry which is preliminary data.</text>
</comment>
<protein>
    <submittedName>
        <fullName evidence="1">XisI protein</fullName>
    </submittedName>
</protein>
<dbReference type="OrthoDB" id="158697at2"/>
<dbReference type="AlphaFoldDB" id="A0A3N6N7K1"/>
<name>A0A3N6N7K1_9CYAN</name>
<reference evidence="1 2" key="1">
    <citation type="journal article" date="2018" name="ACS Chem. Biol.">
        <title>Ketoreductase domain dysfunction expands chemodiversity: malyngamide biosynthesis in the cyanobacterium Okeania hirsuta.</title>
        <authorList>
            <person name="Moss N.A."/>
            <person name="Leao T."/>
            <person name="Rankin M."/>
            <person name="McCullough T.M."/>
            <person name="Qu P."/>
            <person name="Korobeynikov A."/>
            <person name="Smith J.L."/>
            <person name="Gerwick L."/>
            <person name="Gerwick W.H."/>
        </authorList>
    </citation>
    <scope>NUCLEOTIDE SEQUENCE [LARGE SCALE GENOMIC DNA]</scope>
    <source>
        <strain evidence="1 2">PAB10Feb10-1</strain>
    </source>
</reference>
<dbReference type="InterPro" id="IPR035943">
    <property type="entry name" value="XisI-like_sf"/>
</dbReference>
<dbReference type="InterPro" id="IPR014968">
    <property type="entry name" value="XisI"/>
</dbReference>
<gene>
    <name evidence="1" type="ORF">D5R40_35195</name>
</gene>
<dbReference type="Gene3D" id="3.30.310.110">
    <property type="entry name" value="XisI-like"/>
    <property type="match status" value="1"/>
</dbReference>
<dbReference type="RefSeq" id="WP_124144810.1">
    <property type="nucleotide sequence ID" value="NZ_CAWOKI010000039.1"/>
</dbReference>
<dbReference type="CDD" id="cd16382">
    <property type="entry name" value="XisI-like"/>
    <property type="match status" value="1"/>
</dbReference>
<evidence type="ECO:0000313" key="1">
    <source>
        <dbReference type="EMBL" id="RQH10588.1"/>
    </source>
</evidence>
<organism evidence="1 2">
    <name type="scientific">Okeania hirsuta</name>
    <dbReference type="NCBI Taxonomy" id="1458930"/>
    <lineage>
        <taxon>Bacteria</taxon>
        <taxon>Bacillati</taxon>
        <taxon>Cyanobacteriota</taxon>
        <taxon>Cyanophyceae</taxon>
        <taxon>Oscillatoriophycideae</taxon>
        <taxon>Oscillatoriales</taxon>
        <taxon>Microcoleaceae</taxon>
        <taxon>Okeania</taxon>
    </lineage>
</organism>
<dbReference type="SUPFAM" id="SSF143847">
    <property type="entry name" value="XisI-like"/>
    <property type="match status" value="1"/>
</dbReference>